<accession>A0A409YJL5</accession>
<feature type="compositionally biased region" description="Basic and acidic residues" evidence="6">
    <location>
        <begin position="483"/>
        <end position="495"/>
    </location>
</feature>
<dbReference type="FunCoup" id="A0A409YJL5">
    <property type="interactions" value="291"/>
</dbReference>
<organism evidence="7 8">
    <name type="scientific">Gymnopilus dilepis</name>
    <dbReference type="NCBI Taxonomy" id="231916"/>
    <lineage>
        <taxon>Eukaryota</taxon>
        <taxon>Fungi</taxon>
        <taxon>Dikarya</taxon>
        <taxon>Basidiomycota</taxon>
        <taxon>Agaricomycotina</taxon>
        <taxon>Agaricomycetes</taxon>
        <taxon>Agaricomycetidae</taxon>
        <taxon>Agaricales</taxon>
        <taxon>Agaricineae</taxon>
        <taxon>Hymenogastraceae</taxon>
        <taxon>Gymnopilus</taxon>
    </lineage>
</organism>
<evidence type="ECO:0000256" key="1">
    <source>
        <dbReference type="ARBA" id="ARBA00010143"/>
    </source>
</evidence>
<dbReference type="SUPFAM" id="SSF50978">
    <property type="entry name" value="WD40 repeat-like"/>
    <property type="match status" value="1"/>
</dbReference>
<evidence type="ECO:0000313" key="7">
    <source>
        <dbReference type="EMBL" id="PPR03196.1"/>
    </source>
</evidence>
<dbReference type="GO" id="GO:0120330">
    <property type="term" value="C:rixosome complex"/>
    <property type="evidence" value="ECO:0007669"/>
    <property type="project" value="UniProtKB-UniRule"/>
</dbReference>
<evidence type="ECO:0000256" key="2">
    <source>
        <dbReference type="ARBA" id="ARBA00022574"/>
    </source>
</evidence>
<comment type="similarity">
    <text evidence="1 5">Belongs to the WD repeat IPI3/WDR18 family.</text>
</comment>
<protein>
    <recommendedName>
        <fullName evidence="5">Pre-rRNA-processing protein IPI3</fullName>
    </recommendedName>
</protein>
<dbReference type="GO" id="GO:0005656">
    <property type="term" value="C:nuclear pre-replicative complex"/>
    <property type="evidence" value="ECO:0007669"/>
    <property type="project" value="TreeGrafter"/>
</dbReference>
<dbReference type="InParanoid" id="A0A409YJL5"/>
<dbReference type="GO" id="GO:0006261">
    <property type="term" value="P:DNA-templated DNA replication"/>
    <property type="evidence" value="ECO:0007669"/>
    <property type="project" value="TreeGrafter"/>
</dbReference>
<keyword evidence="8" id="KW-1185">Reference proteome</keyword>
<reference evidence="7 8" key="1">
    <citation type="journal article" date="2018" name="Evol. Lett.">
        <title>Horizontal gene cluster transfer increased hallucinogenic mushroom diversity.</title>
        <authorList>
            <person name="Reynolds H.T."/>
            <person name="Vijayakumar V."/>
            <person name="Gluck-Thaler E."/>
            <person name="Korotkin H.B."/>
            <person name="Matheny P.B."/>
            <person name="Slot J.C."/>
        </authorList>
    </citation>
    <scope>NUCLEOTIDE SEQUENCE [LARGE SCALE GENOMIC DNA]</scope>
    <source>
        <strain evidence="7 8">SRW20</strain>
    </source>
</reference>
<evidence type="ECO:0000313" key="8">
    <source>
        <dbReference type="Proteomes" id="UP000284706"/>
    </source>
</evidence>
<proteinExistence type="inferred from homology"/>
<dbReference type="InterPro" id="IPR015943">
    <property type="entry name" value="WD40/YVTN_repeat-like_dom_sf"/>
</dbReference>
<dbReference type="EMBL" id="NHYE01000764">
    <property type="protein sequence ID" value="PPR03196.1"/>
    <property type="molecule type" value="Genomic_DNA"/>
</dbReference>
<dbReference type="PROSITE" id="PS50294">
    <property type="entry name" value="WD_REPEATS_REGION"/>
    <property type="match status" value="1"/>
</dbReference>
<dbReference type="Pfam" id="PF00400">
    <property type="entry name" value="WD40"/>
    <property type="match status" value="3"/>
</dbReference>
<dbReference type="PROSITE" id="PS50082">
    <property type="entry name" value="WD_REPEATS_2"/>
    <property type="match status" value="2"/>
</dbReference>
<comment type="function">
    <text evidence="5">Component of the RIX1 complex required for processing of ITS2 sequences from 35S pre-rRNA.</text>
</comment>
<feature type="repeat" description="WD" evidence="4">
    <location>
        <begin position="125"/>
        <end position="159"/>
    </location>
</feature>
<evidence type="ECO:0000256" key="4">
    <source>
        <dbReference type="PROSITE-ProRule" id="PRU00221"/>
    </source>
</evidence>
<keyword evidence="2 4" id="KW-0853">WD repeat</keyword>
<feature type="region of interest" description="Disordered" evidence="6">
    <location>
        <begin position="480"/>
        <end position="511"/>
    </location>
</feature>
<dbReference type="Gene3D" id="2.130.10.10">
    <property type="entry name" value="YVTN repeat-like/Quinoprotein amine dehydrogenase"/>
    <property type="match status" value="2"/>
</dbReference>
<evidence type="ECO:0000256" key="6">
    <source>
        <dbReference type="SAM" id="MobiDB-lite"/>
    </source>
</evidence>
<feature type="repeat" description="WD" evidence="4">
    <location>
        <begin position="199"/>
        <end position="221"/>
    </location>
</feature>
<dbReference type="InterPro" id="IPR036322">
    <property type="entry name" value="WD40_repeat_dom_sf"/>
</dbReference>
<keyword evidence="5" id="KW-0698">rRNA processing</keyword>
<evidence type="ECO:0000256" key="3">
    <source>
        <dbReference type="ARBA" id="ARBA00022737"/>
    </source>
</evidence>
<dbReference type="STRING" id="231916.A0A409YJL5"/>
<comment type="subcellular location">
    <subcellularLocation>
        <location evidence="5">Nucleus</location>
    </subcellularLocation>
</comment>
<evidence type="ECO:0000256" key="5">
    <source>
        <dbReference type="RuleBase" id="RU369067"/>
    </source>
</evidence>
<dbReference type="OrthoDB" id="756370at2759"/>
<dbReference type="GO" id="GO:0006364">
    <property type="term" value="P:rRNA processing"/>
    <property type="evidence" value="ECO:0007669"/>
    <property type="project" value="UniProtKB-UniRule"/>
</dbReference>
<dbReference type="PANTHER" id="PTHR18763:SF0">
    <property type="entry name" value="WD REPEAT-CONTAINING PROTEIN 18"/>
    <property type="match status" value="1"/>
</dbReference>
<sequence>MLLQETILCATAPTNPTAGSGSIFLHDIQTGATLASFKQTNAGPHSLATLKSKSTQGGFILASQPDKSIMNVYNFQKDQISLKIVLPEKLTCIALDHRGDFCAGGTAAGRIYLWETASGIMYSSWDAHYRQVNVLRFTNDGAALISGSDDSGVSVWSVSRLVDDDTQNEPIVPYCTLSDHTLPVTDIICGIGVFPDCRVLTSSVDHSVKLWDLSSKTLLTTFQFPQAITHIAWDVTERLFFAASSDGSIHQVNMFRERESKLGGIVTEAVGGAGVTDVIRIDDDATREARKKRLIRVGQPIASICISLTSTILLVGTAEGSIHLYDVPSHQLLRTISSHKGLSIAHLETMIKPPDLIGHTSLELRPGSVADVKDFIPLKPVAPFQRMRDLKARDAHEVSALLPVGNIAYIDESADYDEAEFLQDYNFFFQPQASSQGTNTDPSTLKSQVSALEAEVESLRQQLSKAKGINDAMWDTVVNRLVSQEKDAEQPSKEPEESDQAERRRKRSRPA</sequence>
<comment type="caution">
    <text evidence="7">The sequence shown here is derived from an EMBL/GenBank/DDBJ whole genome shotgun (WGS) entry which is preliminary data.</text>
</comment>
<dbReference type="AlphaFoldDB" id="A0A409YJL5"/>
<gene>
    <name evidence="7" type="ORF">CVT26_008044</name>
</gene>
<dbReference type="InterPro" id="IPR045227">
    <property type="entry name" value="WDR18/Ipi3/RID3"/>
</dbReference>
<name>A0A409YJL5_9AGAR</name>
<dbReference type="Proteomes" id="UP000284706">
    <property type="component" value="Unassembled WGS sequence"/>
</dbReference>
<dbReference type="SMART" id="SM00320">
    <property type="entry name" value="WD40"/>
    <property type="match status" value="5"/>
</dbReference>
<dbReference type="PANTHER" id="PTHR18763">
    <property type="entry name" value="WD-REPEAT PROTEIN 18"/>
    <property type="match status" value="1"/>
</dbReference>
<keyword evidence="5" id="KW-0539">Nucleus</keyword>
<comment type="subunit">
    <text evidence="5">Component of the RIX1 complex, composed of IPI1, RIX1/IPI2 and IPI3 in a 1:2:2 stoichiometry. The complex interacts (via RIX1) with MDN1 (via its hexameric AAA ATPase ring) and the pre-60S ribosome particles.</text>
</comment>
<dbReference type="InterPro" id="IPR001680">
    <property type="entry name" value="WD40_rpt"/>
</dbReference>
<keyword evidence="3" id="KW-0677">Repeat</keyword>